<keyword evidence="2" id="KW-1185">Reference proteome</keyword>
<gene>
    <name evidence="1" type="ORF">F5148DRAFT_1159260</name>
</gene>
<name>A0ACC0UN70_9AGAM</name>
<accession>A0ACC0UN70</accession>
<dbReference type="EMBL" id="JAGFNK010000003">
    <property type="protein sequence ID" value="KAI9513154.1"/>
    <property type="molecule type" value="Genomic_DNA"/>
</dbReference>
<protein>
    <submittedName>
        <fullName evidence="1">Uncharacterized protein</fullName>
    </submittedName>
</protein>
<reference evidence="1" key="1">
    <citation type="submission" date="2021-03" db="EMBL/GenBank/DDBJ databases">
        <title>Evolutionary priming and transition to the ectomycorrhizal habit in an iconic lineage of mushroom-forming fungi: is preadaptation a requirement?</title>
        <authorList>
            <consortium name="DOE Joint Genome Institute"/>
            <person name="Looney B.P."/>
            <person name="Miyauchi S."/>
            <person name="Morin E."/>
            <person name="Drula E."/>
            <person name="Courty P.E."/>
            <person name="Chicoki N."/>
            <person name="Fauchery L."/>
            <person name="Kohler A."/>
            <person name="Kuo A."/>
            <person name="LaButti K."/>
            <person name="Pangilinan J."/>
            <person name="Lipzen A."/>
            <person name="Riley R."/>
            <person name="Andreopoulos W."/>
            <person name="He G."/>
            <person name="Johnson J."/>
            <person name="Barry K.W."/>
            <person name="Grigoriev I.V."/>
            <person name="Nagy L."/>
            <person name="Hibbett D."/>
            <person name="Henrissat B."/>
            <person name="Matheny P.B."/>
            <person name="Labbe J."/>
            <person name="Martin A.F."/>
        </authorList>
    </citation>
    <scope>NUCLEOTIDE SEQUENCE</scope>
    <source>
        <strain evidence="1">BPL698</strain>
    </source>
</reference>
<evidence type="ECO:0000313" key="2">
    <source>
        <dbReference type="Proteomes" id="UP001207468"/>
    </source>
</evidence>
<comment type="caution">
    <text evidence="1">The sequence shown here is derived from an EMBL/GenBank/DDBJ whole genome shotgun (WGS) entry which is preliminary data.</text>
</comment>
<sequence length="101" mass="11069">MRPSAIFAIFSLAVGVVPSFAHPSRSPRSERPSSSAESTGLDKPATAARRRQNLNRNRREGPYPSKSDRTDLIKWNRLAAKGGIRKGIIADSDEPQGRQKA</sequence>
<organism evidence="1 2">
    <name type="scientific">Russula earlei</name>
    <dbReference type="NCBI Taxonomy" id="71964"/>
    <lineage>
        <taxon>Eukaryota</taxon>
        <taxon>Fungi</taxon>
        <taxon>Dikarya</taxon>
        <taxon>Basidiomycota</taxon>
        <taxon>Agaricomycotina</taxon>
        <taxon>Agaricomycetes</taxon>
        <taxon>Russulales</taxon>
        <taxon>Russulaceae</taxon>
        <taxon>Russula</taxon>
    </lineage>
</organism>
<evidence type="ECO:0000313" key="1">
    <source>
        <dbReference type="EMBL" id="KAI9513154.1"/>
    </source>
</evidence>
<proteinExistence type="predicted"/>
<dbReference type="Proteomes" id="UP001207468">
    <property type="component" value="Unassembled WGS sequence"/>
</dbReference>